<proteinExistence type="predicted"/>
<accession>A0ACC3A1W9</accession>
<comment type="caution">
    <text evidence="1">The sequence shown here is derived from an EMBL/GenBank/DDBJ whole genome shotgun (WGS) entry which is preliminary data.</text>
</comment>
<dbReference type="Proteomes" id="UP001172386">
    <property type="component" value="Unassembled WGS sequence"/>
</dbReference>
<protein>
    <submittedName>
        <fullName evidence="1">Uncharacterized protein</fullName>
    </submittedName>
</protein>
<keyword evidence="2" id="KW-1185">Reference proteome</keyword>
<evidence type="ECO:0000313" key="1">
    <source>
        <dbReference type="EMBL" id="KAJ9654097.1"/>
    </source>
</evidence>
<reference evidence="1" key="1">
    <citation type="submission" date="2022-10" db="EMBL/GenBank/DDBJ databases">
        <title>Culturing micro-colonial fungi from biological soil crusts in the Mojave desert and describing Neophaeococcomyces mojavensis, and introducing the new genera and species Taxawa tesnikishii.</title>
        <authorList>
            <person name="Kurbessoian T."/>
            <person name="Stajich J.E."/>
        </authorList>
    </citation>
    <scope>NUCLEOTIDE SEQUENCE</scope>
    <source>
        <strain evidence="1">JES_112</strain>
    </source>
</reference>
<dbReference type="EMBL" id="JAPDRQ010000132">
    <property type="protein sequence ID" value="KAJ9654097.1"/>
    <property type="molecule type" value="Genomic_DNA"/>
</dbReference>
<gene>
    <name evidence="1" type="ORF">H2198_006836</name>
</gene>
<sequence length="193" mass="20918">MLDRRTCTDGGKIGAQFRSYTASPPESATTDATGAVLWGNRGKEDALREIAQERDRQEASTYLPAPRPRATKPIPIAAERLALKARNEAKQAAQQARDERARLLAAAESQVILGPTRDISSSDSSDDNDSPILLPASPPQDLPPSSTAPPRLEQDTSTTGRSKKARGRTLDYAKLDAGDSQKYKKAKARKSNY</sequence>
<organism evidence="1 2">
    <name type="scientific">Neophaeococcomyces mojaviensis</name>
    <dbReference type="NCBI Taxonomy" id="3383035"/>
    <lineage>
        <taxon>Eukaryota</taxon>
        <taxon>Fungi</taxon>
        <taxon>Dikarya</taxon>
        <taxon>Ascomycota</taxon>
        <taxon>Pezizomycotina</taxon>
        <taxon>Eurotiomycetes</taxon>
        <taxon>Chaetothyriomycetidae</taxon>
        <taxon>Chaetothyriales</taxon>
        <taxon>Chaetothyriales incertae sedis</taxon>
        <taxon>Neophaeococcomyces</taxon>
    </lineage>
</organism>
<name>A0ACC3A1W9_9EURO</name>
<evidence type="ECO:0000313" key="2">
    <source>
        <dbReference type="Proteomes" id="UP001172386"/>
    </source>
</evidence>